<accession>X0TXM6</accession>
<dbReference type="InterPro" id="IPR038553">
    <property type="entry name" value="T4-gp15_tss_sf"/>
</dbReference>
<evidence type="ECO:0000313" key="1">
    <source>
        <dbReference type="EMBL" id="GAF80890.1"/>
    </source>
</evidence>
<dbReference type="InterPro" id="IPR031997">
    <property type="entry name" value="T4-gp15_tss"/>
</dbReference>
<name>X0TXM6_9ZZZZ</name>
<comment type="caution">
    <text evidence="1">The sequence shown here is derived from an EMBL/GenBank/DDBJ whole genome shotgun (WGS) entry which is preliminary data.</text>
</comment>
<sequence>MLTYYYPRTLKGISVAILNMFNDMKVVKYDKDGNSIVERKIPITWGPVEKYNLDRKEDHYVDADGVQHNFKYYPQLPRMALVLNGIVHSPDRATGVNQWRNWFKESLELSGTNVETETIITDYQPAPYDYNFTLYIKTDSTDYLAQILENILPYFNPSLQLRVKEFSFLNIERDLQVTMDGVNPEFVDDMGESDTKFVNASINLTVKGWAYRKFLYSKIIKHINTKYWIYDTGVFLEGFSLTGVQTTGATELTSGVPIEMSAVPPSGTYYVSGSYLNGNKQFDWFQTYNDTSGFGFL</sequence>
<dbReference type="Gene3D" id="3.30.2000.40">
    <property type="entry name" value="Myoviridae tail sheath stabiliser"/>
    <property type="match status" value="1"/>
</dbReference>
<dbReference type="AlphaFoldDB" id="X0TXM6"/>
<dbReference type="Pfam" id="PF16724">
    <property type="entry name" value="T4-gp15_tss"/>
    <property type="match status" value="1"/>
</dbReference>
<dbReference type="EMBL" id="BARS01002084">
    <property type="protein sequence ID" value="GAF80890.1"/>
    <property type="molecule type" value="Genomic_DNA"/>
</dbReference>
<gene>
    <name evidence="1" type="ORF">S01H1_03890</name>
</gene>
<proteinExistence type="predicted"/>
<reference evidence="1" key="1">
    <citation type="journal article" date="2014" name="Front. Microbiol.">
        <title>High frequency of phylogenetically diverse reductive dehalogenase-homologous genes in deep subseafloor sedimentary metagenomes.</title>
        <authorList>
            <person name="Kawai M."/>
            <person name="Futagami T."/>
            <person name="Toyoda A."/>
            <person name="Takaki Y."/>
            <person name="Nishi S."/>
            <person name="Hori S."/>
            <person name="Arai W."/>
            <person name="Tsubouchi T."/>
            <person name="Morono Y."/>
            <person name="Uchiyama I."/>
            <person name="Ito T."/>
            <person name="Fujiyama A."/>
            <person name="Inagaki F."/>
            <person name="Takami H."/>
        </authorList>
    </citation>
    <scope>NUCLEOTIDE SEQUENCE</scope>
    <source>
        <strain evidence="1">Expedition CK06-06</strain>
    </source>
</reference>
<protein>
    <submittedName>
        <fullName evidence="1">Uncharacterized protein</fullName>
    </submittedName>
</protein>
<organism evidence="1">
    <name type="scientific">marine sediment metagenome</name>
    <dbReference type="NCBI Taxonomy" id="412755"/>
    <lineage>
        <taxon>unclassified sequences</taxon>
        <taxon>metagenomes</taxon>
        <taxon>ecological metagenomes</taxon>
    </lineage>
</organism>